<dbReference type="SUPFAM" id="SSF53681">
    <property type="entry name" value="Aspartate/glutamate racemase"/>
    <property type="match status" value="2"/>
</dbReference>
<dbReference type="PANTHER" id="PTHR21198:SF2">
    <property type="entry name" value="GLUTAMATE RACEMASE"/>
    <property type="match status" value="1"/>
</dbReference>
<dbReference type="InterPro" id="IPR004391">
    <property type="entry name" value="Glu_race"/>
</dbReference>
<feature type="binding site" evidence="7">
    <location>
        <begin position="188"/>
        <end position="189"/>
    </location>
    <ligand>
        <name>substrate</name>
    </ligand>
</feature>
<dbReference type="Pfam" id="PF01177">
    <property type="entry name" value="Asp_Glu_race"/>
    <property type="match status" value="1"/>
</dbReference>
<comment type="similarity">
    <text evidence="7">Belongs to the aspartate/glutamate racemases family.</text>
</comment>
<sequence>MRQAQPIGIFDSGIGGLTVANAIRKVLPHENLVYFGDTAHMPYGDKSAEAIKYYSLKIGKFLQAQNCKAIVIACNTASSLGYADLNEFLGDSLPILNVIDPVVDFCVKQSNYQKIGVIATKATIKSDIYAKKLKQAMPDVKVQSLATPLLAPMIEEGFFENNISKTIINAYLSSPKLKKIDALILACTHYPLIRKEIDDYYRNQVEILNTAEIVAQDVKTKLAGLNLLNPSEDAPKHRFFVSDKTSSFESSTQLFFGDKINLVQQNIWER</sequence>
<feature type="binding site" evidence="7">
    <location>
        <begin position="43"/>
        <end position="44"/>
    </location>
    <ligand>
        <name>substrate</name>
    </ligand>
</feature>
<dbReference type="EC" id="5.1.1.3" evidence="2 7"/>
<feature type="binding site" evidence="7">
    <location>
        <begin position="11"/>
        <end position="12"/>
    </location>
    <ligand>
        <name>substrate</name>
    </ligand>
</feature>
<dbReference type="RefSeq" id="WP_120182620.1">
    <property type="nucleotide sequence ID" value="NZ_MBTA01000027.1"/>
</dbReference>
<dbReference type="FunFam" id="3.40.50.1860:FF:000001">
    <property type="entry name" value="Glutamate racemase"/>
    <property type="match status" value="1"/>
</dbReference>
<evidence type="ECO:0000256" key="5">
    <source>
        <dbReference type="ARBA" id="ARBA00023235"/>
    </source>
</evidence>
<dbReference type="GO" id="GO:0008360">
    <property type="term" value="P:regulation of cell shape"/>
    <property type="evidence" value="ECO:0007669"/>
    <property type="project" value="UniProtKB-KW"/>
</dbReference>
<dbReference type="OrthoDB" id="9801055at2"/>
<dbReference type="UniPathway" id="UPA00219"/>
<comment type="function">
    <text evidence="7">Provides the (R)-glutamate required for cell wall biosynthesis.</text>
</comment>
<dbReference type="HAMAP" id="MF_00258">
    <property type="entry name" value="Glu_racemase"/>
    <property type="match status" value="1"/>
</dbReference>
<keyword evidence="6 7" id="KW-0961">Cell wall biogenesis/degradation</keyword>
<evidence type="ECO:0000256" key="4">
    <source>
        <dbReference type="ARBA" id="ARBA00022984"/>
    </source>
</evidence>
<dbReference type="GO" id="GO:0071555">
    <property type="term" value="P:cell wall organization"/>
    <property type="evidence" value="ECO:0007669"/>
    <property type="project" value="UniProtKB-KW"/>
</dbReference>
<keyword evidence="5 7" id="KW-0413">Isomerase</keyword>
<evidence type="ECO:0000313" key="9">
    <source>
        <dbReference type="Proteomes" id="UP000283433"/>
    </source>
</evidence>
<evidence type="ECO:0000256" key="1">
    <source>
        <dbReference type="ARBA" id="ARBA00001602"/>
    </source>
</evidence>
<evidence type="ECO:0000256" key="3">
    <source>
        <dbReference type="ARBA" id="ARBA00022960"/>
    </source>
</evidence>
<dbReference type="AlphaFoldDB" id="A0A419S355"/>
<evidence type="ECO:0000256" key="6">
    <source>
        <dbReference type="ARBA" id="ARBA00023316"/>
    </source>
</evidence>
<dbReference type="GO" id="GO:0008881">
    <property type="term" value="F:glutamate racemase activity"/>
    <property type="evidence" value="ECO:0007669"/>
    <property type="project" value="UniProtKB-UniRule"/>
</dbReference>
<comment type="caution">
    <text evidence="8">The sequence shown here is derived from an EMBL/GenBank/DDBJ whole genome shotgun (WGS) entry which is preliminary data.</text>
</comment>
<evidence type="ECO:0000313" key="8">
    <source>
        <dbReference type="EMBL" id="RKD13714.1"/>
    </source>
</evidence>
<proteinExistence type="inferred from homology"/>
<accession>A0A419S355</accession>
<dbReference type="Gene3D" id="3.40.50.1860">
    <property type="match status" value="2"/>
</dbReference>
<dbReference type="InterPro" id="IPR001920">
    <property type="entry name" value="Asp/Glu_race"/>
</dbReference>
<dbReference type="PROSITE" id="PS00924">
    <property type="entry name" value="ASP_GLU_RACEMASE_2"/>
    <property type="match status" value="1"/>
</dbReference>
<dbReference type="Proteomes" id="UP000283433">
    <property type="component" value="Unassembled WGS sequence"/>
</dbReference>
<feature type="binding site" evidence="7">
    <location>
        <begin position="75"/>
        <end position="76"/>
    </location>
    <ligand>
        <name>substrate</name>
    </ligand>
</feature>
<comment type="catalytic activity">
    <reaction evidence="1 7">
        <text>L-glutamate = D-glutamate</text>
        <dbReference type="Rhea" id="RHEA:12813"/>
        <dbReference type="ChEBI" id="CHEBI:29985"/>
        <dbReference type="ChEBI" id="CHEBI:29986"/>
        <dbReference type="EC" id="5.1.1.3"/>
    </reaction>
</comment>
<evidence type="ECO:0000256" key="2">
    <source>
        <dbReference type="ARBA" id="ARBA00013090"/>
    </source>
</evidence>
<dbReference type="EMBL" id="MBTA01000027">
    <property type="protein sequence ID" value="RKD13714.1"/>
    <property type="molecule type" value="Genomic_DNA"/>
</dbReference>
<organism evidence="8 9">
    <name type="scientific">Pelobium manganitolerans</name>
    <dbReference type="NCBI Taxonomy" id="1842495"/>
    <lineage>
        <taxon>Bacteria</taxon>
        <taxon>Pseudomonadati</taxon>
        <taxon>Bacteroidota</taxon>
        <taxon>Sphingobacteriia</taxon>
        <taxon>Sphingobacteriales</taxon>
        <taxon>Sphingobacteriaceae</taxon>
        <taxon>Pelobium</taxon>
    </lineage>
</organism>
<keyword evidence="3 7" id="KW-0133">Cell shape</keyword>
<dbReference type="InterPro" id="IPR033134">
    <property type="entry name" value="Asp/Glu_racemase_AS_2"/>
</dbReference>
<dbReference type="InterPro" id="IPR018187">
    <property type="entry name" value="Asp/Glu_racemase_AS_1"/>
</dbReference>
<dbReference type="PANTHER" id="PTHR21198">
    <property type="entry name" value="GLUTAMATE RACEMASE"/>
    <property type="match status" value="1"/>
</dbReference>
<dbReference type="GO" id="GO:0009252">
    <property type="term" value="P:peptidoglycan biosynthetic process"/>
    <property type="evidence" value="ECO:0007669"/>
    <property type="project" value="UniProtKB-UniRule"/>
</dbReference>
<feature type="active site" description="Proton donor/acceptor" evidence="7">
    <location>
        <position position="187"/>
    </location>
</feature>
<comment type="pathway">
    <text evidence="7">Cell wall biogenesis; peptidoglycan biosynthesis.</text>
</comment>
<dbReference type="NCBIfam" id="TIGR00067">
    <property type="entry name" value="glut_race"/>
    <property type="match status" value="1"/>
</dbReference>
<name>A0A419S355_9SPHI</name>
<keyword evidence="9" id="KW-1185">Reference proteome</keyword>
<gene>
    <name evidence="7" type="primary">murI</name>
    <name evidence="8" type="ORF">BCY91_09080</name>
</gene>
<reference evidence="8 9" key="1">
    <citation type="submission" date="2016-07" db="EMBL/GenBank/DDBJ databases">
        <title>Genome of Pelobium manganitolerans.</title>
        <authorList>
            <person name="Wu S."/>
            <person name="Wang G."/>
        </authorList>
    </citation>
    <scope>NUCLEOTIDE SEQUENCE [LARGE SCALE GENOMIC DNA]</scope>
    <source>
        <strain evidence="8 9">YS-25</strain>
    </source>
</reference>
<protein>
    <recommendedName>
        <fullName evidence="2 7">Glutamate racemase</fullName>
        <ecNumber evidence="2 7">5.1.1.3</ecNumber>
    </recommendedName>
</protein>
<keyword evidence="4 7" id="KW-0573">Peptidoglycan synthesis</keyword>
<dbReference type="PROSITE" id="PS00923">
    <property type="entry name" value="ASP_GLU_RACEMASE_1"/>
    <property type="match status" value="1"/>
</dbReference>
<evidence type="ECO:0000256" key="7">
    <source>
        <dbReference type="HAMAP-Rule" id="MF_00258"/>
    </source>
</evidence>
<dbReference type="InterPro" id="IPR015942">
    <property type="entry name" value="Asp/Glu/hydantoin_racemase"/>
</dbReference>
<feature type="active site" description="Proton donor/acceptor" evidence="7">
    <location>
        <position position="74"/>
    </location>
</feature>